<evidence type="ECO:0000313" key="1">
    <source>
        <dbReference type="EMBL" id="OMJ18105.1"/>
    </source>
</evidence>
<proteinExistence type="predicted"/>
<gene>
    <name evidence="1" type="ORF">AYI70_g5550</name>
</gene>
<reference evidence="1 2" key="1">
    <citation type="submission" date="2017-01" db="EMBL/GenBank/DDBJ databases">
        <authorList>
            <person name="Mah S.A."/>
            <person name="Swanson W.J."/>
            <person name="Moy G.W."/>
            <person name="Vacquier V.D."/>
        </authorList>
    </citation>
    <scope>NUCLEOTIDE SEQUENCE [LARGE SCALE GENOMIC DNA]</scope>
    <source>
        <strain evidence="1 2">GSMNP</strain>
    </source>
</reference>
<keyword evidence="2" id="KW-1185">Reference proteome</keyword>
<comment type="caution">
    <text evidence="1">The sequence shown here is derived from an EMBL/GenBank/DDBJ whole genome shotgun (WGS) entry which is preliminary data.</text>
</comment>
<protein>
    <submittedName>
        <fullName evidence="1">Uncharacterized protein</fullName>
    </submittedName>
</protein>
<dbReference type="OrthoDB" id="5636604at2759"/>
<accession>A0A1R1XU16</accession>
<evidence type="ECO:0000313" key="2">
    <source>
        <dbReference type="Proteomes" id="UP000187283"/>
    </source>
</evidence>
<sequence>MDVFVNNLFSIKTAEFLNHKNFPADLSVKMAIFSISEGDMHPWIIPKYSSFCKFTCCFSGNYSTVDTAEYLFFQKFKNIVNLENLNTLPLP</sequence>
<dbReference type="EMBL" id="LSSN01001841">
    <property type="protein sequence ID" value="OMJ18105.1"/>
    <property type="molecule type" value="Genomic_DNA"/>
</dbReference>
<dbReference type="Proteomes" id="UP000187283">
    <property type="component" value="Unassembled WGS sequence"/>
</dbReference>
<organism evidence="1 2">
    <name type="scientific">Smittium culicis</name>
    <dbReference type="NCBI Taxonomy" id="133412"/>
    <lineage>
        <taxon>Eukaryota</taxon>
        <taxon>Fungi</taxon>
        <taxon>Fungi incertae sedis</taxon>
        <taxon>Zoopagomycota</taxon>
        <taxon>Kickxellomycotina</taxon>
        <taxon>Harpellomycetes</taxon>
        <taxon>Harpellales</taxon>
        <taxon>Legeriomycetaceae</taxon>
        <taxon>Smittium</taxon>
    </lineage>
</organism>
<dbReference type="AlphaFoldDB" id="A0A1R1XU16"/>
<name>A0A1R1XU16_9FUNG</name>